<protein>
    <submittedName>
        <fullName evidence="1">Unannotated protein</fullName>
    </submittedName>
</protein>
<reference evidence="1" key="1">
    <citation type="submission" date="2020-05" db="EMBL/GenBank/DDBJ databases">
        <authorList>
            <person name="Chiriac C."/>
            <person name="Salcher M."/>
            <person name="Ghai R."/>
            <person name="Kavagutti S V."/>
        </authorList>
    </citation>
    <scope>NUCLEOTIDE SEQUENCE</scope>
</reference>
<accession>A0A6J6ZGK1</accession>
<evidence type="ECO:0000313" key="1">
    <source>
        <dbReference type="EMBL" id="CAB4820931.1"/>
    </source>
</evidence>
<dbReference type="EMBL" id="CAFABK010000003">
    <property type="protein sequence ID" value="CAB4820931.1"/>
    <property type="molecule type" value="Genomic_DNA"/>
</dbReference>
<dbReference type="AlphaFoldDB" id="A0A6J6ZGK1"/>
<proteinExistence type="predicted"/>
<name>A0A6J6ZGK1_9ZZZZ</name>
<sequence length="304" mass="33705">MFAICQRVHRVRSIFIGLVSHKKSKFAYNQGHDGLANTLKVALVEKGLDVHVQINTSDEYSPNMLQIDGKIAWASVSETLKIEDQWGKYLRHGASQPSTALVNSFRSISRRLWAFIRYWRPWLSSDSTASPGISLVRRLLNIELSHVRLMREGIRLDTDWTLIIEDDASTLDLVDCRDGLLGIINASFGERGPAYVNISESFTPAQLGVDHLLTASSGSTWAGSASRVIALSIRPVTNTVCAILYRTTFLKDLLTYMDSLPLSPVVPIDWKLNAALMAMTADGRIGTGDCWTVTPGPIDQLSMR</sequence>
<organism evidence="1">
    <name type="scientific">freshwater metagenome</name>
    <dbReference type="NCBI Taxonomy" id="449393"/>
    <lineage>
        <taxon>unclassified sequences</taxon>
        <taxon>metagenomes</taxon>
        <taxon>ecological metagenomes</taxon>
    </lineage>
</organism>
<gene>
    <name evidence="1" type="ORF">UFOPK3204_00154</name>
</gene>